<accession>A0AAV2HUG5</accession>
<name>A0AAV2HUG5_LYMST</name>
<evidence type="ECO:0000313" key="2">
    <source>
        <dbReference type="Proteomes" id="UP001497497"/>
    </source>
</evidence>
<keyword evidence="2" id="KW-1185">Reference proteome</keyword>
<gene>
    <name evidence="1" type="ORF">GSLYS_00011665001</name>
</gene>
<dbReference type="EMBL" id="CAXITT010000274">
    <property type="protein sequence ID" value="CAL1537763.1"/>
    <property type="molecule type" value="Genomic_DNA"/>
</dbReference>
<proteinExistence type="predicted"/>
<reference evidence="1 2" key="1">
    <citation type="submission" date="2024-04" db="EMBL/GenBank/DDBJ databases">
        <authorList>
            <consortium name="Genoscope - CEA"/>
            <person name="William W."/>
        </authorList>
    </citation>
    <scope>NUCLEOTIDE SEQUENCE [LARGE SCALE GENOMIC DNA]</scope>
</reference>
<comment type="caution">
    <text evidence="1">The sequence shown here is derived from an EMBL/GenBank/DDBJ whole genome shotgun (WGS) entry which is preliminary data.</text>
</comment>
<organism evidence="1 2">
    <name type="scientific">Lymnaea stagnalis</name>
    <name type="common">Great pond snail</name>
    <name type="synonym">Helix stagnalis</name>
    <dbReference type="NCBI Taxonomy" id="6523"/>
    <lineage>
        <taxon>Eukaryota</taxon>
        <taxon>Metazoa</taxon>
        <taxon>Spiralia</taxon>
        <taxon>Lophotrochozoa</taxon>
        <taxon>Mollusca</taxon>
        <taxon>Gastropoda</taxon>
        <taxon>Heterobranchia</taxon>
        <taxon>Euthyneura</taxon>
        <taxon>Panpulmonata</taxon>
        <taxon>Hygrophila</taxon>
        <taxon>Lymnaeoidea</taxon>
        <taxon>Lymnaeidae</taxon>
        <taxon>Lymnaea</taxon>
    </lineage>
</organism>
<dbReference type="AlphaFoldDB" id="A0AAV2HUG5"/>
<protein>
    <submittedName>
        <fullName evidence="1">Uncharacterized protein</fullName>
    </submittedName>
</protein>
<dbReference type="Proteomes" id="UP001497497">
    <property type="component" value="Unassembled WGS sequence"/>
</dbReference>
<evidence type="ECO:0000313" key="1">
    <source>
        <dbReference type="EMBL" id="CAL1537763.1"/>
    </source>
</evidence>
<sequence length="72" mass="7946">MLPGLRCLKMDMEAIAAGHQEVVSAMIRDYQNKLEARTLPAGPVDDVKTSVISKIKDTTSKANISNIFTRKK</sequence>